<organism evidence="6">
    <name type="scientific">Pelagomonas calceolata</name>
    <dbReference type="NCBI Taxonomy" id="35677"/>
    <lineage>
        <taxon>Eukaryota</taxon>
        <taxon>Sar</taxon>
        <taxon>Stramenopiles</taxon>
        <taxon>Ochrophyta</taxon>
        <taxon>Pelagophyceae</taxon>
        <taxon>Pelagomonadales</taxon>
        <taxon>Pelagomonadaceae</taxon>
        <taxon>Pelagomonas</taxon>
    </lineage>
</organism>
<evidence type="ECO:0000259" key="4">
    <source>
        <dbReference type="SMART" id="SM00385"/>
    </source>
</evidence>
<reference evidence="6" key="1">
    <citation type="submission" date="2021-01" db="EMBL/GenBank/DDBJ databases">
        <authorList>
            <person name="Corre E."/>
            <person name="Pelletier E."/>
            <person name="Niang G."/>
            <person name="Scheremetjew M."/>
            <person name="Finn R."/>
            <person name="Kale V."/>
            <person name="Holt S."/>
            <person name="Cochrane G."/>
            <person name="Meng A."/>
            <person name="Brown T."/>
            <person name="Cohen L."/>
        </authorList>
    </citation>
    <scope>NUCLEOTIDE SEQUENCE</scope>
    <source>
        <strain evidence="6">CCMP1756</strain>
    </source>
</reference>
<dbReference type="InterPro" id="IPR036915">
    <property type="entry name" value="Cyclin-like_sf"/>
</dbReference>
<proteinExistence type="inferred from homology"/>
<dbReference type="Pfam" id="PF02984">
    <property type="entry name" value="Cyclin_C"/>
    <property type="match status" value="1"/>
</dbReference>
<evidence type="ECO:0008006" key="9">
    <source>
        <dbReference type="Google" id="ProtNLM"/>
    </source>
</evidence>
<evidence type="ECO:0000313" key="6">
    <source>
        <dbReference type="EMBL" id="CAE0704329.1"/>
    </source>
</evidence>
<evidence type="ECO:0000313" key="8">
    <source>
        <dbReference type="Proteomes" id="UP000789595"/>
    </source>
</evidence>
<dbReference type="InterPro" id="IPR006671">
    <property type="entry name" value="Cyclin_N"/>
</dbReference>
<dbReference type="InterPro" id="IPR039361">
    <property type="entry name" value="Cyclin"/>
</dbReference>
<dbReference type="AlphaFoldDB" id="A0A7S4A5K3"/>
<evidence type="ECO:0000313" key="7">
    <source>
        <dbReference type="EMBL" id="CAH0366908.1"/>
    </source>
</evidence>
<dbReference type="EMBL" id="HBIW01022927">
    <property type="protein sequence ID" value="CAE0704329.1"/>
    <property type="molecule type" value="Transcribed_RNA"/>
</dbReference>
<comment type="similarity">
    <text evidence="2">Belongs to the cyclin family.</text>
</comment>
<dbReference type="OrthoDB" id="5590282at2759"/>
<dbReference type="EMBL" id="CAKKNE010000001">
    <property type="protein sequence ID" value="CAH0366908.1"/>
    <property type="molecule type" value="Genomic_DNA"/>
</dbReference>
<name>A0A7S4A5K3_9STRA</name>
<feature type="region of interest" description="Disordered" evidence="3">
    <location>
        <begin position="388"/>
        <end position="420"/>
    </location>
</feature>
<dbReference type="InterPro" id="IPR004367">
    <property type="entry name" value="Cyclin_C-dom"/>
</dbReference>
<dbReference type="Gene3D" id="1.10.472.10">
    <property type="entry name" value="Cyclin-like"/>
    <property type="match status" value="2"/>
</dbReference>
<protein>
    <recommendedName>
        <fullName evidence="9">Cyclin N-terminal domain-containing protein</fullName>
    </recommendedName>
</protein>
<dbReference type="SMART" id="SM01332">
    <property type="entry name" value="Cyclin_C"/>
    <property type="match status" value="1"/>
</dbReference>
<reference evidence="7" key="2">
    <citation type="submission" date="2021-11" db="EMBL/GenBank/DDBJ databases">
        <authorList>
            <consortium name="Genoscope - CEA"/>
            <person name="William W."/>
        </authorList>
    </citation>
    <scope>NUCLEOTIDE SEQUENCE</scope>
</reference>
<feature type="domain" description="Cyclin-like" evidence="4">
    <location>
        <begin position="230"/>
        <end position="313"/>
    </location>
</feature>
<sequence>MQHAAVAQNLAEEVAKVADQLKDFELRAISAAGRGLTARADAALESRREWPPARVQPELILQFLTSPDVASGLRVCVRWSESAEAACRLVALRSRAQELAAAIDPDYMQRHPALTWEMRKSLVDWIAAVHHSRRFSPEVLFLAVRIIDEYLAVAEPVLQPNLQLVGVAALALACFRESDSHIVLHALHLHEIALSADNAYDGPTILAMEKTISQALADGNATYASSSVRTVMMSYLKAESSDDDCYMVWIASCVAERMLLEHKMLKYLPSMVAACAVYVARGSLDKTAWTKTLERCSQYSADDLRACLEDVKHFMVVHRRSTETVNELIVYVKYRNRRLGAPAMIPLRIGEWSYNRQLDLEVPPDYDKSPLLYPVSANRAELEMYSRLPVPRMRPRPGRRGVTPTAPREPQEDSGSCVTM</sequence>
<feature type="domain" description="Cyclin C-terminal" evidence="5">
    <location>
        <begin position="226"/>
        <end position="348"/>
    </location>
</feature>
<keyword evidence="1 2" id="KW-0195">Cyclin</keyword>
<evidence type="ECO:0000256" key="3">
    <source>
        <dbReference type="SAM" id="MobiDB-lite"/>
    </source>
</evidence>
<evidence type="ECO:0000256" key="1">
    <source>
        <dbReference type="ARBA" id="ARBA00023127"/>
    </source>
</evidence>
<dbReference type="PANTHER" id="PTHR10177">
    <property type="entry name" value="CYCLINS"/>
    <property type="match status" value="1"/>
</dbReference>
<dbReference type="SMART" id="SM00385">
    <property type="entry name" value="CYCLIN"/>
    <property type="match status" value="2"/>
</dbReference>
<evidence type="ECO:0000259" key="5">
    <source>
        <dbReference type="SMART" id="SM01332"/>
    </source>
</evidence>
<dbReference type="Proteomes" id="UP000789595">
    <property type="component" value="Unassembled WGS sequence"/>
</dbReference>
<dbReference type="SUPFAM" id="SSF47954">
    <property type="entry name" value="Cyclin-like"/>
    <property type="match status" value="2"/>
</dbReference>
<keyword evidence="8" id="KW-1185">Reference proteome</keyword>
<accession>A0A7S4A5K3</accession>
<dbReference type="InterPro" id="IPR013763">
    <property type="entry name" value="Cyclin-like_dom"/>
</dbReference>
<feature type="domain" description="Cyclin-like" evidence="4">
    <location>
        <begin position="124"/>
        <end position="214"/>
    </location>
</feature>
<dbReference type="Pfam" id="PF00134">
    <property type="entry name" value="Cyclin_N"/>
    <property type="match status" value="1"/>
</dbReference>
<gene>
    <name evidence="6" type="ORF">PCAL00307_LOCUS19777</name>
    <name evidence="7" type="ORF">PECAL_1P34220</name>
</gene>
<evidence type="ECO:0000256" key="2">
    <source>
        <dbReference type="RuleBase" id="RU000383"/>
    </source>
</evidence>